<dbReference type="InterPro" id="IPR019587">
    <property type="entry name" value="Polyketide_cyclase/dehydratase"/>
</dbReference>
<evidence type="ECO:0000313" key="2">
    <source>
        <dbReference type="Proteomes" id="UP001501442"/>
    </source>
</evidence>
<dbReference type="SUPFAM" id="SSF55961">
    <property type="entry name" value="Bet v1-like"/>
    <property type="match status" value="1"/>
</dbReference>
<reference evidence="2" key="1">
    <citation type="journal article" date="2019" name="Int. J. Syst. Evol. Microbiol.">
        <title>The Global Catalogue of Microorganisms (GCM) 10K type strain sequencing project: providing services to taxonomists for standard genome sequencing and annotation.</title>
        <authorList>
            <consortium name="The Broad Institute Genomics Platform"/>
            <consortium name="The Broad Institute Genome Sequencing Center for Infectious Disease"/>
            <person name="Wu L."/>
            <person name="Ma J."/>
        </authorList>
    </citation>
    <scope>NUCLEOTIDE SEQUENCE [LARGE SCALE GENOMIC DNA]</scope>
    <source>
        <strain evidence="2">JCM 17939</strain>
    </source>
</reference>
<accession>A0ABP8UEW4</accession>
<sequence length="156" mass="18049">MDEVTIWIGARPEAVWELVADITRYGEWSPENQGGRWSGDPGHGARFTGANRKGIMRWSTHCEVIEYDRPRRFAFEVTESRMRWGYRLESQNGGTRVTEWNAPVGRPPLPIRIVEATGLLGRDRRQVRLDGMRQTLHKIKDAAENGRARPQEERHE</sequence>
<comment type="caution">
    <text evidence="1">The sequence shown here is derived from an EMBL/GenBank/DDBJ whole genome shotgun (WGS) entry which is preliminary data.</text>
</comment>
<dbReference type="EMBL" id="BAABHK010000005">
    <property type="protein sequence ID" value="GAA4627607.1"/>
    <property type="molecule type" value="Genomic_DNA"/>
</dbReference>
<name>A0ABP8UEW4_9ACTN</name>
<gene>
    <name evidence="1" type="ORF">GCM10023196_040490</name>
</gene>
<proteinExistence type="predicted"/>
<dbReference type="Pfam" id="PF10604">
    <property type="entry name" value="Polyketide_cyc2"/>
    <property type="match status" value="1"/>
</dbReference>
<organism evidence="1 2">
    <name type="scientific">Actinoallomurus vinaceus</name>
    <dbReference type="NCBI Taxonomy" id="1080074"/>
    <lineage>
        <taxon>Bacteria</taxon>
        <taxon>Bacillati</taxon>
        <taxon>Actinomycetota</taxon>
        <taxon>Actinomycetes</taxon>
        <taxon>Streptosporangiales</taxon>
        <taxon>Thermomonosporaceae</taxon>
        <taxon>Actinoallomurus</taxon>
    </lineage>
</organism>
<dbReference type="CDD" id="cd07812">
    <property type="entry name" value="SRPBCC"/>
    <property type="match status" value="1"/>
</dbReference>
<evidence type="ECO:0000313" key="1">
    <source>
        <dbReference type="EMBL" id="GAA4627607.1"/>
    </source>
</evidence>
<keyword evidence="2" id="KW-1185">Reference proteome</keyword>
<dbReference type="InterPro" id="IPR023393">
    <property type="entry name" value="START-like_dom_sf"/>
</dbReference>
<dbReference type="Proteomes" id="UP001501442">
    <property type="component" value="Unassembled WGS sequence"/>
</dbReference>
<dbReference type="RefSeq" id="WP_345432464.1">
    <property type="nucleotide sequence ID" value="NZ_BAABHK010000005.1"/>
</dbReference>
<dbReference type="Gene3D" id="3.30.530.20">
    <property type="match status" value="1"/>
</dbReference>
<evidence type="ECO:0008006" key="3">
    <source>
        <dbReference type="Google" id="ProtNLM"/>
    </source>
</evidence>
<protein>
    <recommendedName>
        <fullName evidence="3">Polyketide cyclase</fullName>
    </recommendedName>
</protein>